<organism evidence="3 4">
    <name type="scientific">Cytobacillus horneckiae</name>
    <dbReference type="NCBI Taxonomy" id="549687"/>
    <lineage>
        <taxon>Bacteria</taxon>
        <taxon>Bacillati</taxon>
        <taxon>Bacillota</taxon>
        <taxon>Bacilli</taxon>
        <taxon>Bacillales</taxon>
        <taxon>Bacillaceae</taxon>
        <taxon>Cytobacillus</taxon>
    </lineage>
</organism>
<dbReference type="Gene3D" id="3.40.50.620">
    <property type="entry name" value="HUPs"/>
    <property type="match status" value="1"/>
</dbReference>
<dbReference type="PANTHER" id="PTHR46268">
    <property type="entry name" value="STRESS RESPONSE PROTEIN NHAX"/>
    <property type="match status" value="1"/>
</dbReference>
<name>A0A2N0ZHQ6_9BACI</name>
<protein>
    <submittedName>
        <fullName evidence="3">Universal stress protein</fullName>
    </submittedName>
</protein>
<gene>
    <name evidence="3" type="ORF">CWS20_10950</name>
</gene>
<dbReference type="CDD" id="cd00293">
    <property type="entry name" value="USP-like"/>
    <property type="match status" value="1"/>
</dbReference>
<evidence type="ECO:0000313" key="4">
    <source>
        <dbReference type="Proteomes" id="UP000233343"/>
    </source>
</evidence>
<dbReference type="Pfam" id="PF00582">
    <property type="entry name" value="Usp"/>
    <property type="match status" value="1"/>
</dbReference>
<reference evidence="3 4" key="1">
    <citation type="journal article" date="2010" name="Int. J. Syst. Evol. Microbiol.">
        <title>Bacillus horneckiae sp. nov., isolated from a spacecraft-assembly clean room.</title>
        <authorList>
            <person name="Vaishampayan P."/>
            <person name="Probst A."/>
            <person name="Krishnamurthi S."/>
            <person name="Ghosh S."/>
            <person name="Osman S."/>
            <person name="McDowall A."/>
            <person name="Ruckmani A."/>
            <person name="Mayilraj S."/>
            <person name="Venkateswaran K."/>
        </authorList>
    </citation>
    <scope>NUCLEOTIDE SEQUENCE [LARGE SCALE GENOMIC DNA]</scope>
    <source>
        <strain evidence="4">1PO1SC</strain>
    </source>
</reference>
<comment type="caution">
    <text evidence="3">The sequence shown here is derived from an EMBL/GenBank/DDBJ whole genome shotgun (WGS) entry which is preliminary data.</text>
</comment>
<evidence type="ECO:0000256" key="1">
    <source>
        <dbReference type="ARBA" id="ARBA00008791"/>
    </source>
</evidence>
<dbReference type="PANTHER" id="PTHR46268:SF6">
    <property type="entry name" value="UNIVERSAL STRESS PROTEIN UP12"/>
    <property type="match status" value="1"/>
</dbReference>
<accession>A0A2N0ZHQ6</accession>
<dbReference type="InterPro" id="IPR014729">
    <property type="entry name" value="Rossmann-like_a/b/a_fold"/>
</dbReference>
<dbReference type="InterPro" id="IPR006016">
    <property type="entry name" value="UspA"/>
</dbReference>
<comment type="similarity">
    <text evidence="1">Belongs to the universal stress protein A family.</text>
</comment>
<feature type="domain" description="UspA" evidence="2">
    <location>
        <begin position="3"/>
        <end position="168"/>
    </location>
</feature>
<dbReference type="RefSeq" id="WP_066195771.1">
    <property type="nucleotide sequence ID" value="NZ_CP194732.1"/>
</dbReference>
<dbReference type="InterPro" id="IPR006015">
    <property type="entry name" value="Universal_stress_UspA"/>
</dbReference>
<keyword evidence="4" id="KW-1185">Reference proteome</keyword>
<dbReference type="SUPFAM" id="SSF52402">
    <property type="entry name" value="Adenine nucleotide alpha hydrolases-like"/>
    <property type="match status" value="1"/>
</dbReference>
<dbReference type="PRINTS" id="PR01438">
    <property type="entry name" value="UNVRSLSTRESS"/>
</dbReference>
<dbReference type="AlphaFoldDB" id="A0A2N0ZHQ6"/>
<dbReference type="Proteomes" id="UP000233343">
    <property type="component" value="Unassembled WGS sequence"/>
</dbReference>
<evidence type="ECO:0000259" key="2">
    <source>
        <dbReference type="Pfam" id="PF00582"/>
    </source>
</evidence>
<dbReference type="EMBL" id="PISD01000020">
    <property type="protein sequence ID" value="PKG29024.1"/>
    <property type="molecule type" value="Genomic_DNA"/>
</dbReference>
<evidence type="ECO:0000313" key="3">
    <source>
        <dbReference type="EMBL" id="PKG29024.1"/>
    </source>
</evidence>
<sequence length="168" mass="18463">MIFNKIIVAYDDSEGSKHALEKGIDFLKMAPHTEIILAHVDEEKTENAHVASHDPQLRANQNMIEGMQIQPLSISDHEQPASSHSRIINSVDEAISHAKQIAGKYNIDLKYEVLTGKPADAICQFAKAESSDLIIVGSTSNHGIKRMFLGSTSERITKEATCNVLIAK</sequence>
<proteinExistence type="inferred from homology"/>